<dbReference type="InterPro" id="IPR003713">
    <property type="entry name" value="FliS"/>
</dbReference>
<keyword evidence="6" id="KW-0282">Flagellum</keyword>
<keyword evidence="4" id="KW-1005">Bacterial flagellum biogenesis</keyword>
<gene>
    <name evidence="6" type="ORF">B0X71_14220</name>
</gene>
<evidence type="ECO:0000313" key="6">
    <source>
        <dbReference type="EMBL" id="AQQ54147.1"/>
    </source>
</evidence>
<keyword evidence="3" id="KW-0963">Cytoplasm</keyword>
<dbReference type="GO" id="GO:0044780">
    <property type="term" value="P:bacterial-type flagellum assembly"/>
    <property type="evidence" value="ECO:0007669"/>
    <property type="project" value="InterPro"/>
</dbReference>
<sequence>MAIISPYQTYQQNSVMTASPQELTLMLYTGSMKFMRLAKKAIADKKFEEKNINLIKVQNIIQELQVTLDPNIDLSQNLGQLYDYMYTRLVEANTKNDADILTEVEELMRELRDTWKQIIETSRV</sequence>
<dbReference type="InterPro" id="IPR036584">
    <property type="entry name" value="FliS_sf"/>
</dbReference>
<dbReference type="PANTHER" id="PTHR34773:SF1">
    <property type="entry name" value="FLAGELLAR SECRETION CHAPERONE FLIS"/>
    <property type="match status" value="1"/>
</dbReference>
<reference evidence="6 7" key="1">
    <citation type="submission" date="2017-02" db="EMBL/GenBank/DDBJ databases">
        <title>The complete genomic sequence of a novel cold adapted crude oil-degrading bacterium Planococcus qaidamina Y42.</title>
        <authorList>
            <person name="Yang R."/>
        </authorList>
    </citation>
    <scope>NUCLEOTIDE SEQUENCE [LARGE SCALE GENOMIC DNA]</scope>
    <source>
        <strain evidence="6 7">Y42</strain>
    </source>
</reference>
<dbReference type="OrthoDB" id="1524959at2"/>
<dbReference type="SUPFAM" id="SSF101116">
    <property type="entry name" value="Flagellar export chaperone FliS"/>
    <property type="match status" value="1"/>
</dbReference>
<protein>
    <submittedName>
        <fullName evidence="6">Flagellar export chaperone FliS</fullName>
    </submittedName>
</protein>
<name>A0A1Q2L279_9BACL</name>
<keyword evidence="6" id="KW-0969">Cilium</keyword>
<dbReference type="GO" id="GO:0071973">
    <property type="term" value="P:bacterial-type flagellum-dependent cell motility"/>
    <property type="evidence" value="ECO:0007669"/>
    <property type="project" value="TreeGrafter"/>
</dbReference>
<keyword evidence="6" id="KW-0966">Cell projection</keyword>
<dbReference type="NCBIfam" id="TIGR00208">
    <property type="entry name" value="fliS"/>
    <property type="match status" value="1"/>
</dbReference>
<evidence type="ECO:0000256" key="5">
    <source>
        <dbReference type="ARBA" id="ARBA00023186"/>
    </source>
</evidence>
<accession>A0A1Q2L279</accession>
<dbReference type="AlphaFoldDB" id="A0A1Q2L279"/>
<dbReference type="RefSeq" id="WP_077590040.1">
    <property type="nucleotide sequence ID" value="NZ_CP019640.1"/>
</dbReference>
<dbReference type="Pfam" id="PF02561">
    <property type="entry name" value="FliS"/>
    <property type="match status" value="1"/>
</dbReference>
<evidence type="ECO:0000313" key="7">
    <source>
        <dbReference type="Proteomes" id="UP000188184"/>
    </source>
</evidence>
<keyword evidence="5" id="KW-0143">Chaperone</keyword>
<dbReference type="Proteomes" id="UP000188184">
    <property type="component" value="Chromosome"/>
</dbReference>
<dbReference type="GO" id="GO:0005829">
    <property type="term" value="C:cytosol"/>
    <property type="evidence" value="ECO:0007669"/>
    <property type="project" value="UniProtKB-SubCell"/>
</dbReference>
<evidence type="ECO:0000256" key="2">
    <source>
        <dbReference type="ARBA" id="ARBA00008787"/>
    </source>
</evidence>
<dbReference type="EMBL" id="CP019640">
    <property type="protein sequence ID" value="AQQ54147.1"/>
    <property type="molecule type" value="Genomic_DNA"/>
</dbReference>
<organism evidence="6 7">
    <name type="scientific">Planococcus lenghuensis</name>
    <dbReference type="NCBI Taxonomy" id="2213202"/>
    <lineage>
        <taxon>Bacteria</taxon>
        <taxon>Bacillati</taxon>
        <taxon>Bacillota</taxon>
        <taxon>Bacilli</taxon>
        <taxon>Bacillales</taxon>
        <taxon>Caryophanaceae</taxon>
        <taxon>Planococcus</taxon>
    </lineage>
</organism>
<dbReference type="CDD" id="cd16098">
    <property type="entry name" value="FliS"/>
    <property type="match status" value="1"/>
</dbReference>
<dbReference type="KEGG" id="pmar:B0X71_14220"/>
<evidence type="ECO:0000256" key="4">
    <source>
        <dbReference type="ARBA" id="ARBA00022795"/>
    </source>
</evidence>
<keyword evidence="7" id="KW-1185">Reference proteome</keyword>
<evidence type="ECO:0000256" key="3">
    <source>
        <dbReference type="ARBA" id="ARBA00022490"/>
    </source>
</evidence>
<proteinExistence type="inferred from homology"/>
<comment type="subcellular location">
    <subcellularLocation>
        <location evidence="1">Cytoplasm</location>
        <location evidence="1">Cytosol</location>
    </subcellularLocation>
</comment>
<evidence type="ECO:0000256" key="1">
    <source>
        <dbReference type="ARBA" id="ARBA00004514"/>
    </source>
</evidence>
<comment type="similarity">
    <text evidence="2">Belongs to the FliS family.</text>
</comment>
<dbReference type="PIRSF" id="PIRSF039090">
    <property type="entry name" value="Flis"/>
    <property type="match status" value="1"/>
</dbReference>
<dbReference type="PANTHER" id="PTHR34773">
    <property type="entry name" value="FLAGELLAR SECRETION CHAPERONE FLIS"/>
    <property type="match status" value="1"/>
</dbReference>
<dbReference type="Gene3D" id="1.20.120.340">
    <property type="entry name" value="Flagellar protein FliS"/>
    <property type="match status" value="1"/>
</dbReference>